<sequence>MSGRASIQLTTARWRAPSIITSARNFSTSPWSFQGTADTRSSQDVDIIRRLRKHERSTAAALNADLDDFLDRFDRFYKPKSTVDEGVQTALRQNKYISTERLRHDETVATIGKDVVEQYEEFRKHLKDYEEEPYPEWQPGDSDVVTRQLSQSSRKLQDYEDEKKITAKDANRGLDKDEEHYQALLRTRDALREKGLGAAERVANGFINSNRSVYAHVSATLDPVDLDSISEDVQTYSPLKKKSSVKQRS</sequence>
<name>A0A4S9PQP3_AURPU</name>
<gene>
    <name evidence="2" type="ORF">D6C94_06684</name>
</gene>
<feature type="region of interest" description="Disordered" evidence="1">
    <location>
        <begin position="132"/>
        <end position="158"/>
    </location>
</feature>
<reference evidence="2 3" key="1">
    <citation type="submission" date="2018-10" db="EMBL/GenBank/DDBJ databases">
        <title>Fifty Aureobasidium pullulans genomes reveal a recombining polyextremotolerant generalist.</title>
        <authorList>
            <person name="Gostincar C."/>
            <person name="Turk M."/>
            <person name="Zajc J."/>
            <person name="Gunde-Cimerman N."/>
        </authorList>
    </citation>
    <scope>NUCLEOTIDE SEQUENCE [LARGE SCALE GENOMIC DNA]</scope>
    <source>
        <strain evidence="2 3">EXF-4256</strain>
    </source>
</reference>
<feature type="region of interest" description="Disordered" evidence="1">
    <location>
        <begin position="226"/>
        <end position="249"/>
    </location>
</feature>
<dbReference type="EMBL" id="QZBJ01000046">
    <property type="protein sequence ID" value="THY72482.1"/>
    <property type="molecule type" value="Genomic_DNA"/>
</dbReference>
<feature type="compositionally biased region" description="Polar residues" evidence="1">
    <location>
        <begin position="145"/>
        <end position="154"/>
    </location>
</feature>
<protein>
    <submittedName>
        <fullName evidence="2">Uncharacterized protein</fullName>
    </submittedName>
</protein>
<proteinExistence type="predicted"/>
<organism evidence="2 3">
    <name type="scientific">Aureobasidium pullulans</name>
    <name type="common">Black yeast</name>
    <name type="synonym">Pullularia pullulans</name>
    <dbReference type="NCBI Taxonomy" id="5580"/>
    <lineage>
        <taxon>Eukaryota</taxon>
        <taxon>Fungi</taxon>
        <taxon>Dikarya</taxon>
        <taxon>Ascomycota</taxon>
        <taxon>Pezizomycotina</taxon>
        <taxon>Dothideomycetes</taxon>
        <taxon>Dothideomycetidae</taxon>
        <taxon>Dothideales</taxon>
        <taxon>Saccotheciaceae</taxon>
        <taxon>Aureobasidium</taxon>
    </lineage>
</organism>
<dbReference type="AlphaFoldDB" id="A0A4S9PQP3"/>
<accession>A0A4S9PQP3</accession>
<comment type="caution">
    <text evidence="2">The sequence shown here is derived from an EMBL/GenBank/DDBJ whole genome shotgun (WGS) entry which is preliminary data.</text>
</comment>
<dbReference type="Proteomes" id="UP000305064">
    <property type="component" value="Unassembled WGS sequence"/>
</dbReference>
<evidence type="ECO:0000313" key="2">
    <source>
        <dbReference type="EMBL" id="THY72482.1"/>
    </source>
</evidence>
<evidence type="ECO:0000313" key="3">
    <source>
        <dbReference type="Proteomes" id="UP000305064"/>
    </source>
</evidence>
<feature type="compositionally biased region" description="Basic residues" evidence="1">
    <location>
        <begin position="239"/>
        <end position="249"/>
    </location>
</feature>
<evidence type="ECO:0000256" key="1">
    <source>
        <dbReference type="SAM" id="MobiDB-lite"/>
    </source>
</evidence>